<accession>A0A067FM81</accession>
<evidence type="ECO:0000256" key="5">
    <source>
        <dbReference type="ARBA" id="ARBA00022989"/>
    </source>
</evidence>
<evidence type="ECO:0000256" key="4">
    <source>
        <dbReference type="ARBA" id="ARBA00022692"/>
    </source>
</evidence>
<dbReference type="PaxDb" id="2711-XP_006479582.1"/>
<organism evidence="9 10">
    <name type="scientific">Citrus sinensis</name>
    <name type="common">Sweet orange</name>
    <name type="synonym">Citrus aurantium var. sinensis</name>
    <dbReference type="NCBI Taxonomy" id="2711"/>
    <lineage>
        <taxon>Eukaryota</taxon>
        <taxon>Viridiplantae</taxon>
        <taxon>Streptophyta</taxon>
        <taxon>Embryophyta</taxon>
        <taxon>Tracheophyta</taxon>
        <taxon>Spermatophyta</taxon>
        <taxon>Magnoliopsida</taxon>
        <taxon>eudicotyledons</taxon>
        <taxon>Gunneridae</taxon>
        <taxon>Pentapetalae</taxon>
        <taxon>rosids</taxon>
        <taxon>malvids</taxon>
        <taxon>Sapindales</taxon>
        <taxon>Rutaceae</taxon>
        <taxon>Aurantioideae</taxon>
        <taxon>Citrus</taxon>
    </lineage>
</organism>
<evidence type="ECO:0000256" key="1">
    <source>
        <dbReference type="ARBA" id="ARBA00002501"/>
    </source>
</evidence>
<protein>
    <recommendedName>
        <fullName evidence="7">PRA1 family protein</fullName>
    </recommendedName>
</protein>
<evidence type="ECO:0000256" key="2">
    <source>
        <dbReference type="ARBA" id="ARBA00004127"/>
    </source>
</evidence>
<evidence type="ECO:0000256" key="7">
    <source>
        <dbReference type="RuleBase" id="RU363107"/>
    </source>
</evidence>
<sequence length="202" mass="22716">MSSQAPPHYGSLPPTSTSPTYVPPTTAFLTRARDTTQSVFSTRRPWRELLDIHAITRPSSVGEATIHLKRNLCYFRVNYAMIVLAILFLSLLWHPVSMIVFIVVFIAWFFLYFFRDGPLVVFHRTVDDRVLLGILGVVTIVSLVLTHVWLNVLVSLLIGFFIVGLHAAFRGTEDLYCDEGEVADNGLFSVVGTPIRTGYTRV</sequence>
<keyword evidence="7" id="KW-0813">Transport</keyword>
<gene>
    <name evidence="9" type="ORF">CISIN_1g028921mg</name>
</gene>
<evidence type="ECO:0000256" key="6">
    <source>
        <dbReference type="ARBA" id="ARBA00023136"/>
    </source>
</evidence>
<feature type="region of interest" description="Disordered" evidence="8">
    <location>
        <begin position="1"/>
        <end position="21"/>
    </location>
</feature>
<evidence type="ECO:0000313" key="10">
    <source>
        <dbReference type="Proteomes" id="UP000027120"/>
    </source>
</evidence>
<comment type="function">
    <text evidence="1 7">May be involved in both secretory and endocytic intracellular trafficking in the endosomal/prevacuolar compartments.</text>
</comment>
<dbReference type="eggNOG" id="KOG3142">
    <property type="taxonomic scope" value="Eukaryota"/>
</dbReference>
<dbReference type="GO" id="GO:0016020">
    <property type="term" value="C:membrane"/>
    <property type="evidence" value="ECO:0007669"/>
    <property type="project" value="UniProtKB-SubCell"/>
</dbReference>
<dbReference type="Proteomes" id="UP000027120">
    <property type="component" value="Unassembled WGS sequence"/>
</dbReference>
<keyword evidence="6 7" id="KW-0472">Membrane</keyword>
<reference evidence="9 10" key="1">
    <citation type="submission" date="2014-04" db="EMBL/GenBank/DDBJ databases">
        <authorList>
            <consortium name="International Citrus Genome Consortium"/>
            <person name="Gmitter F."/>
            <person name="Chen C."/>
            <person name="Farmerie W."/>
            <person name="Harkins T."/>
            <person name="Desany B."/>
            <person name="Mohiuddin M."/>
            <person name="Kodira C."/>
            <person name="Borodovsky M."/>
            <person name="Lomsadze A."/>
            <person name="Burns P."/>
            <person name="Jenkins J."/>
            <person name="Prochnik S."/>
            <person name="Shu S."/>
            <person name="Chapman J."/>
            <person name="Pitluck S."/>
            <person name="Schmutz J."/>
            <person name="Rokhsar D."/>
        </authorList>
    </citation>
    <scope>NUCLEOTIDE SEQUENCE</scope>
</reference>
<dbReference type="InterPro" id="IPR004895">
    <property type="entry name" value="Prenylated_rab_accept_PRA1"/>
</dbReference>
<dbReference type="GO" id="GO:0005783">
    <property type="term" value="C:endoplasmic reticulum"/>
    <property type="evidence" value="ECO:0000318"/>
    <property type="project" value="GO_Central"/>
</dbReference>
<feature type="transmembrane region" description="Helical" evidence="7">
    <location>
        <begin position="79"/>
        <end position="110"/>
    </location>
</feature>
<feature type="transmembrane region" description="Helical" evidence="7">
    <location>
        <begin position="130"/>
        <end position="163"/>
    </location>
</feature>
<dbReference type="PANTHER" id="PTHR19317:SF84">
    <property type="entry name" value="PRA1 FAMILY PROTEIN"/>
    <property type="match status" value="1"/>
</dbReference>
<dbReference type="EMBL" id="KK784894">
    <property type="protein sequence ID" value="KDO68524.1"/>
    <property type="molecule type" value="Genomic_DNA"/>
</dbReference>
<keyword evidence="10" id="KW-1185">Reference proteome</keyword>
<evidence type="ECO:0000313" key="9">
    <source>
        <dbReference type="EMBL" id="KDO68524.1"/>
    </source>
</evidence>
<name>A0A067FM81_CITSI</name>
<dbReference type="GO" id="GO:0016192">
    <property type="term" value="P:vesicle-mediated transport"/>
    <property type="evidence" value="ECO:0000318"/>
    <property type="project" value="GO_Central"/>
</dbReference>
<comment type="similarity">
    <text evidence="3 7">Belongs to the PRA1 family.</text>
</comment>
<evidence type="ECO:0000256" key="3">
    <source>
        <dbReference type="ARBA" id="ARBA00006483"/>
    </source>
</evidence>
<dbReference type="GO" id="GO:0005794">
    <property type="term" value="C:Golgi apparatus"/>
    <property type="evidence" value="ECO:0000318"/>
    <property type="project" value="GO_Central"/>
</dbReference>
<evidence type="ECO:0000256" key="8">
    <source>
        <dbReference type="SAM" id="MobiDB-lite"/>
    </source>
</evidence>
<keyword evidence="4 7" id="KW-0812">Transmembrane</keyword>
<dbReference type="STRING" id="2711.A0A067FM81"/>
<dbReference type="AlphaFoldDB" id="A0A067FM81"/>
<dbReference type="Pfam" id="PF03208">
    <property type="entry name" value="PRA1"/>
    <property type="match status" value="1"/>
</dbReference>
<comment type="subcellular location">
    <subcellularLocation>
        <location evidence="2">Endomembrane system</location>
        <topology evidence="2">Multi-pass membrane protein</topology>
    </subcellularLocation>
    <subcellularLocation>
        <location evidence="7">Membrane</location>
        <topology evidence="7">Multi-pass membrane protein</topology>
    </subcellularLocation>
</comment>
<proteinExistence type="inferred from homology"/>
<keyword evidence="5 7" id="KW-1133">Transmembrane helix</keyword>
<dbReference type="PANTHER" id="PTHR19317">
    <property type="entry name" value="PRENYLATED RAB ACCEPTOR 1-RELATED"/>
    <property type="match status" value="1"/>
</dbReference>